<dbReference type="AlphaFoldDB" id="A0A871YC62"/>
<name>A0A871YC62_9ACTN</name>
<gene>
    <name evidence="1" type="ORF">HULAa55C9_00045</name>
</gene>
<dbReference type="EMBL" id="MW122876">
    <property type="protein sequence ID" value="QOV08927.1"/>
    <property type="molecule type" value="Genomic_DNA"/>
</dbReference>
<reference evidence="1" key="1">
    <citation type="submission" date="2020-10" db="EMBL/GenBank/DDBJ databases">
        <title>Diverse heliorhodopsins detected via functional metagenomics in peat lake Actinobacteria, Chloroflexi and Archaea.</title>
        <authorList>
            <person name="Chazan A."/>
            <person name="Rozenberg A."/>
            <person name="Tahan R."/>
            <person name="Mannen K."/>
            <person name="Nagata T."/>
            <person name="Yaish S."/>
            <person name="Larom S."/>
            <person name="Kandori H."/>
            <person name="Inoue K."/>
            <person name="Beja O."/>
            <person name="Pushkarev A."/>
        </authorList>
    </citation>
    <scope>NUCLEOTIDE SEQUENCE</scope>
</reference>
<accession>A0A871YC62</accession>
<dbReference type="CDD" id="cd00198">
    <property type="entry name" value="vWFA"/>
    <property type="match status" value="1"/>
</dbReference>
<protein>
    <recommendedName>
        <fullName evidence="2">VWFA domain-containing protein</fullName>
    </recommendedName>
</protein>
<dbReference type="Gene3D" id="3.40.50.410">
    <property type="entry name" value="von Willebrand factor, type A domain"/>
    <property type="match status" value="1"/>
</dbReference>
<dbReference type="SUPFAM" id="SSF53300">
    <property type="entry name" value="vWA-like"/>
    <property type="match status" value="1"/>
</dbReference>
<dbReference type="InterPro" id="IPR036465">
    <property type="entry name" value="vWFA_dom_sf"/>
</dbReference>
<evidence type="ECO:0008006" key="2">
    <source>
        <dbReference type="Google" id="ProtNLM"/>
    </source>
</evidence>
<organism evidence="1">
    <name type="scientific">uncultured Actinomycetes bacterium</name>
    <dbReference type="NCBI Taxonomy" id="152507"/>
    <lineage>
        <taxon>Bacteria</taxon>
        <taxon>Bacillati</taxon>
        <taxon>Actinomycetota</taxon>
        <taxon>Actinomycetes</taxon>
        <taxon>environmental samples</taxon>
    </lineage>
</organism>
<evidence type="ECO:0000313" key="1">
    <source>
        <dbReference type="EMBL" id="QOV08927.1"/>
    </source>
</evidence>
<sequence length="208" mass="23412">MTDLNYTHITFVVDRSGSMQSSREYANRGINLTLAEQFAEPGKLTVTLVDFDSEFQTVHRMSDKPFEYGIAPRGNTALFDAIGTEIVNTGKDLAELPENERPGKVIFVITTDGLENASREFTLDAVREMVSTQSEQFNWNFQFIGPDMAAWQGEGLGMKTSRTRGTNKSMSSSMYSFNTALKEMRSDPLKTSFEMDAMIDDDLDFFKD</sequence>
<proteinExistence type="predicted"/>